<feature type="domain" description="Leucine-binding protein" evidence="6">
    <location>
        <begin position="42"/>
        <end position="382"/>
    </location>
</feature>
<dbReference type="PROSITE" id="PS51257">
    <property type="entry name" value="PROKAR_LIPOPROTEIN"/>
    <property type="match status" value="1"/>
</dbReference>
<dbReference type="InterPro" id="IPR000709">
    <property type="entry name" value="Leu_Ile_Val-bd"/>
</dbReference>
<keyword evidence="2" id="KW-0813">Transport</keyword>
<dbReference type="InterPro" id="IPR028082">
    <property type="entry name" value="Peripla_BP_I"/>
</dbReference>
<proteinExistence type="inferred from homology"/>
<evidence type="ECO:0000259" key="6">
    <source>
        <dbReference type="Pfam" id="PF13458"/>
    </source>
</evidence>
<dbReference type="GO" id="GO:0006865">
    <property type="term" value="P:amino acid transport"/>
    <property type="evidence" value="ECO:0007669"/>
    <property type="project" value="UniProtKB-KW"/>
</dbReference>
<feature type="signal peptide" evidence="5">
    <location>
        <begin position="1"/>
        <end position="17"/>
    </location>
</feature>
<name>A0A6B2KQH8_9NEIS</name>
<keyword evidence="4" id="KW-0029">Amino-acid transport</keyword>
<evidence type="ECO:0000313" key="7">
    <source>
        <dbReference type="EMBL" id="NDV12384.1"/>
    </source>
</evidence>
<organism evidence="7 8">
    <name type="scientific">Crenobacter caeni</name>
    <dbReference type="NCBI Taxonomy" id="2705474"/>
    <lineage>
        <taxon>Bacteria</taxon>
        <taxon>Pseudomonadati</taxon>
        <taxon>Pseudomonadota</taxon>
        <taxon>Betaproteobacteria</taxon>
        <taxon>Neisseriales</taxon>
        <taxon>Neisseriaceae</taxon>
        <taxon>Crenobacter</taxon>
    </lineage>
</organism>
<gene>
    <name evidence="7" type="ORF">GZH52_06180</name>
</gene>
<dbReference type="InterPro" id="IPR028081">
    <property type="entry name" value="Leu-bd"/>
</dbReference>
<dbReference type="PANTHER" id="PTHR47151">
    <property type="entry name" value="LEU/ILE/VAL-BINDING ABC TRANSPORTER SUBUNIT"/>
    <property type="match status" value="1"/>
</dbReference>
<dbReference type="RefSeq" id="WP_163315611.1">
    <property type="nucleotide sequence ID" value="NZ_JAAGAA010000004.1"/>
</dbReference>
<reference evidence="7 8" key="1">
    <citation type="submission" date="2020-02" db="EMBL/GenBank/DDBJ databases">
        <authorList>
            <person name="Yang Z."/>
        </authorList>
    </citation>
    <scope>NUCLEOTIDE SEQUENCE [LARGE SCALE GENOMIC DNA]</scope>
    <source>
        <strain evidence="7 8">HX-7-9</strain>
    </source>
</reference>
<accession>A0A6B2KQH8</accession>
<dbReference type="AlphaFoldDB" id="A0A6B2KQH8"/>
<dbReference type="EMBL" id="JAAGAA010000004">
    <property type="protein sequence ID" value="NDV12384.1"/>
    <property type="molecule type" value="Genomic_DNA"/>
</dbReference>
<evidence type="ECO:0000256" key="2">
    <source>
        <dbReference type="ARBA" id="ARBA00022448"/>
    </source>
</evidence>
<evidence type="ECO:0000313" key="8">
    <source>
        <dbReference type="Proteomes" id="UP000482578"/>
    </source>
</evidence>
<dbReference type="PANTHER" id="PTHR47151:SF2">
    <property type="entry name" value="AMINO ACID BINDING PROTEIN"/>
    <property type="match status" value="1"/>
</dbReference>
<keyword evidence="3 5" id="KW-0732">Signal</keyword>
<evidence type="ECO:0000256" key="5">
    <source>
        <dbReference type="SAM" id="SignalP"/>
    </source>
</evidence>
<dbReference type="Pfam" id="PF13458">
    <property type="entry name" value="Peripla_BP_6"/>
    <property type="match status" value="1"/>
</dbReference>
<evidence type="ECO:0000256" key="1">
    <source>
        <dbReference type="ARBA" id="ARBA00010062"/>
    </source>
</evidence>
<comment type="similarity">
    <text evidence="1">Belongs to the leucine-binding protein family.</text>
</comment>
<dbReference type="SUPFAM" id="SSF53822">
    <property type="entry name" value="Periplasmic binding protein-like I"/>
    <property type="match status" value="1"/>
</dbReference>
<dbReference type="Proteomes" id="UP000482578">
    <property type="component" value="Unassembled WGS sequence"/>
</dbReference>
<dbReference type="CDD" id="cd06342">
    <property type="entry name" value="PBP1_ABC_LIVBP-like"/>
    <property type="match status" value="1"/>
</dbReference>
<evidence type="ECO:0000256" key="3">
    <source>
        <dbReference type="ARBA" id="ARBA00022729"/>
    </source>
</evidence>
<dbReference type="Gene3D" id="3.40.50.2300">
    <property type="match status" value="2"/>
</dbReference>
<comment type="caution">
    <text evidence="7">The sequence shown here is derived from an EMBL/GenBank/DDBJ whole genome shotgun (WGS) entry which is preliminary data.</text>
</comment>
<feature type="chain" id="PRO_5025518262" evidence="5">
    <location>
        <begin position="18"/>
        <end position="399"/>
    </location>
</feature>
<evidence type="ECO:0000256" key="4">
    <source>
        <dbReference type="ARBA" id="ARBA00022970"/>
    </source>
</evidence>
<sequence length="399" mass="41114">MQAFRFTLGALALATLAACGKQGAESAATDASSAAADNVQVVKIGSANPLTGPFAHWGRDSDNGVVLAVEEANAEGVTLGGQKIKFEVVSEDDQADPKVATQVAQRFVDAGVAGVVGHLTSGATIPASRIYSDAGVPMVAASVTSPKFTQQGYANTFRIIANDTQQGNALAAHAVGALGAKKIAVIDDRSTYGQGLADDFARAVEAAGGKVVKREYTTNSASDFMAILTSIKGSQPDLVFYGGMDAQAGPMVKQMKKVGLAVPYMGADGVNTAEFVKLGGEAANGSYASSAGASKEKMPGYATFSERFKKRFGGDIQAYAPYTYDATRVLIDAMKRADSAEPAKYLAELPKTKLDGVTGPIAFDAKGDIVGGTVTLYRLENGAWKTVEAPAAQAASAAK</sequence>
<protein>
    <submittedName>
        <fullName evidence="7">Branched-chain amino acid ABC transporter substrate-binding protein</fullName>
    </submittedName>
</protein>
<dbReference type="PRINTS" id="PR00337">
    <property type="entry name" value="LEUILEVALBP"/>
</dbReference>
<keyword evidence="8" id="KW-1185">Reference proteome</keyword>